<sequence>MTRPTGAPAPAGARGADGWLDALHRIVPTPDRYLRFDTDRDSALAVMRCSPEVLDRLMEAGLRHRTEGDRVLFDDSDIRNVAAASGSGGSVLELVQRYLFRFAVSDPSEWTDARAWAIRNLGACPDDPGCREPWQFAPLAAGDFAGRSWDERVTDGPVDARGATVDGHPPLAEFTATVRTVGAVRRVRDPLVRDAFHTSLQEMRTGRMYYQAMPTELRNDPEAARANGTANCISVSLHLERVFTDAGLEARTRKGYLMGILGSDHSWVEVREDGEWKVVDPVFALLGLRQGASEEFVEFCLGSVPNRLVPCDCPADLETVRHTHQQSPAPTRNVVLVNPLKEIPS</sequence>
<gene>
    <name evidence="1" type="ORF">Shyd_92910</name>
</gene>
<dbReference type="EMBL" id="BNDW01000117">
    <property type="protein sequence ID" value="GHI27920.1"/>
    <property type="molecule type" value="Genomic_DNA"/>
</dbReference>
<reference evidence="1" key="1">
    <citation type="submission" date="2024-05" db="EMBL/GenBank/DDBJ databases">
        <title>Whole genome shotgun sequence of Streptomyces hydrogenans NBRC 13475.</title>
        <authorList>
            <person name="Komaki H."/>
            <person name="Tamura T."/>
        </authorList>
    </citation>
    <scope>NUCLEOTIDE SEQUENCE</scope>
    <source>
        <strain evidence="1">NBRC 13475</strain>
    </source>
</reference>
<keyword evidence="2" id="KW-1185">Reference proteome</keyword>
<dbReference type="SUPFAM" id="SSF54001">
    <property type="entry name" value="Cysteine proteinases"/>
    <property type="match status" value="1"/>
</dbReference>
<dbReference type="RefSeq" id="WP_043220239.1">
    <property type="nucleotide sequence ID" value="NZ_BNBS01000043.1"/>
</dbReference>
<protein>
    <recommendedName>
        <fullName evidence="3">Transglutaminase-like domain-containing protein</fullName>
    </recommendedName>
</protein>
<evidence type="ECO:0000313" key="1">
    <source>
        <dbReference type="EMBL" id="GHI27920.1"/>
    </source>
</evidence>
<accession>A0ABQ3PSF3</accession>
<dbReference type="InterPro" id="IPR038765">
    <property type="entry name" value="Papain-like_cys_pep_sf"/>
</dbReference>
<proteinExistence type="predicted"/>
<evidence type="ECO:0008006" key="3">
    <source>
        <dbReference type="Google" id="ProtNLM"/>
    </source>
</evidence>
<organism evidence="1 2">
    <name type="scientific">Streptomyces hydrogenans</name>
    <dbReference type="NCBI Taxonomy" id="1873719"/>
    <lineage>
        <taxon>Bacteria</taxon>
        <taxon>Bacillati</taxon>
        <taxon>Actinomycetota</taxon>
        <taxon>Actinomycetes</taxon>
        <taxon>Kitasatosporales</taxon>
        <taxon>Streptomycetaceae</taxon>
        <taxon>Streptomyces</taxon>
    </lineage>
</organism>
<evidence type="ECO:0000313" key="2">
    <source>
        <dbReference type="Proteomes" id="UP001052739"/>
    </source>
</evidence>
<name>A0ABQ3PSF3_9ACTN</name>
<dbReference type="Proteomes" id="UP001052739">
    <property type="component" value="Unassembled WGS sequence"/>
</dbReference>
<comment type="caution">
    <text evidence="1">The sequence shown here is derived from an EMBL/GenBank/DDBJ whole genome shotgun (WGS) entry which is preliminary data.</text>
</comment>